<dbReference type="AlphaFoldDB" id="A0AAD9PN64"/>
<dbReference type="InterPro" id="IPR027417">
    <property type="entry name" value="P-loop_NTPase"/>
</dbReference>
<comment type="caution">
    <text evidence="5">The sequence shown here is derived from an EMBL/GenBank/DDBJ whole genome shotgun (WGS) entry which is preliminary data.</text>
</comment>
<dbReference type="PANTHER" id="PTHR11361:SF35">
    <property type="entry name" value="DNA MISMATCH REPAIR PROTEIN MSH2"/>
    <property type="match status" value="1"/>
</dbReference>
<dbReference type="SMART" id="SM00534">
    <property type="entry name" value="MUTSac"/>
    <property type="match status" value="1"/>
</dbReference>
<dbReference type="GO" id="GO:0032301">
    <property type="term" value="C:MutSalpha complex"/>
    <property type="evidence" value="ECO:0007669"/>
    <property type="project" value="TreeGrafter"/>
</dbReference>
<dbReference type="Proteomes" id="UP001214638">
    <property type="component" value="Unassembled WGS sequence"/>
</dbReference>
<dbReference type="Pfam" id="PF00488">
    <property type="entry name" value="MutS_V"/>
    <property type="match status" value="1"/>
</dbReference>
<dbReference type="GO" id="GO:0016787">
    <property type="term" value="F:hydrolase activity"/>
    <property type="evidence" value="ECO:0007669"/>
    <property type="project" value="UniProtKB-KW"/>
</dbReference>
<dbReference type="KEGG" id="bdw:94334711"/>
<feature type="domain" description="DNA mismatch repair proteins mutS family" evidence="4">
    <location>
        <begin position="65"/>
        <end position="81"/>
    </location>
</feature>
<dbReference type="GO" id="GO:0005524">
    <property type="term" value="F:ATP binding"/>
    <property type="evidence" value="ECO:0007669"/>
    <property type="project" value="UniProtKB-KW"/>
</dbReference>
<dbReference type="PROSITE" id="PS00486">
    <property type="entry name" value="DNA_MISMATCH_REPAIR_2"/>
    <property type="match status" value="1"/>
</dbReference>
<dbReference type="GeneID" id="94334711"/>
<dbReference type="GO" id="GO:0006298">
    <property type="term" value="P:mismatch repair"/>
    <property type="evidence" value="ECO:0007669"/>
    <property type="project" value="InterPro"/>
</dbReference>
<organism evidence="5 6">
    <name type="scientific">Babesia duncani</name>
    <dbReference type="NCBI Taxonomy" id="323732"/>
    <lineage>
        <taxon>Eukaryota</taxon>
        <taxon>Sar</taxon>
        <taxon>Alveolata</taxon>
        <taxon>Apicomplexa</taxon>
        <taxon>Aconoidasida</taxon>
        <taxon>Piroplasmida</taxon>
        <taxon>Babesiidae</taxon>
        <taxon>Babesia</taxon>
    </lineage>
</organism>
<proteinExistence type="predicted"/>
<evidence type="ECO:0000256" key="2">
    <source>
        <dbReference type="ARBA" id="ARBA00022840"/>
    </source>
</evidence>
<dbReference type="GO" id="GO:0030983">
    <property type="term" value="F:mismatched DNA binding"/>
    <property type="evidence" value="ECO:0007669"/>
    <property type="project" value="InterPro"/>
</dbReference>
<dbReference type="RefSeq" id="XP_067804255.1">
    <property type="nucleotide sequence ID" value="XM_067945464.1"/>
</dbReference>
<dbReference type="GO" id="GO:0140664">
    <property type="term" value="F:ATP-dependent DNA damage sensor activity"/>
    <property type="evidence" value="ECO:0007669"/>
    <property type="project" value="InterPro"/>
</dbReference>
<dbReference type="InterPro" id="IPR000432">
    <property type="entry name" value="DNA_mismatch_repair_MutS_C"/>
</dbReference>
<keyword evidence="3" id="KW-0238">DNA-binding</keyword>
<dbReference type="GO" id="GO:0006312">
    <property type="term" value="P:mitotic recombination"/>
    <property type="evidence" value="ECO:0007669"/>
    <property type="project" value="TreeGrafter"/>
</dbReference>
<name>A0AAD9PN64_9APIC</name>
<keyword evidence="6" id="KW-1185">Reference proteome</keyword>
<gene>
    <name evidence="5" type="ORF">BdWA1_000413</name>
</gene>
<evidence type="ECO:0000256" key="3">
    <source>
        <dbReference type="ARBA" id="ARBA00023125"/>
    </source>
</evidence>
<keyword evidence="2" id="KW-0067">ATP-binding</keyword>
<sequence length="207" mass="22425">MLQVGLIVVMNQIGSLVPCSRATLPIFHQILCRVGASDIQLRGVSTFLAEMVEAAAILKTANARSLAIIDELGRGTSTHNGFGIAYAIMVELITRARCFTLCATHFKEMAALTKYPGVVTRHFTAQRVESGKLVFLYKVQDGVCEHSYAINVAEIAKMPPPVIESARNKLLELQSAKFRSGPLVQALHDATSFAHFTASLAPLLETA</sequence>
<evidence type="ECO:0000313" key="6">
    <source>
        <dbReference type="Proteomes" id="UP001214638"/>
    </source>
</evidence>
<reference evidence="5" key="1">
    <citation type="journal article" date="2023" name="Nat. Microbiol.">
        <title>Babesia duncani multi-omics identifies virulence factors and drug targets.</title>
        <authorList>
            <person name="Singh P."/>
            <person name="Lonardi S."/>
            <person name="Liang Q."/>
            <person name="Vydyam P."/>
            <person name="Khabirova E."/>
            <person name="Fang T."/>
            <person name="Gihaz S."/>
            <person name="Thekkiniath J."/>
            <person name="Munshi M."/>
            <person name="Abel S."/>
            <person name="Ciampossin L."/>
            <person name="Batugedara G."/>
            <person name="Gupta M."/>
            <person name="Lu X.M."/>
            <person name="Lenz T."/>
            <person name="Chakravarty S."/>
            <person name="Cornillot E."/>
            <person name="Hu Y."/>
            <person name="Ma W."/>
            <person name="Gonzalez L.M."/>
            <person name="Sanchez S."/>
            <person name="Estrada K."/>
            <person name="Sanchez-Flores A."/>
            <person name="Montero E."/>
            <person name="Harb O.S."/>
            <person name="Le Roch K.G."/>
            <person name="Mamoun C.B."/>
        </authorList>
    </citation>
    <scope>NUCLEOTIDE SEQUENCE</scope>
    <source>
        <strain evidence="5">WA1</strain>
    </source>
</reference>
<keyword evidence="1" id="KW-0547">Nucleotide-binding</keyword>
<dbReference type="Gene3D" id="3.40.50.300">
    <property type="entry name" value="P-loop containing nucleotide triphosphate hydrolases"/>
    <property type="match status" value="1"/>
</dbReference>
<dbReference type="PANTHER" id="PTHR11361">
    <property type="entry name" value="DNA MISMATCH REPAIR PROTEIN MUTS FAMILY MEMBER"/>
    <property type="match status" value="1"/>
</dbReference>
<keyword evidence="5" id="KW-0378">Hydrolase</keyword>
<evidence type="ECO:0000256" key="1">
    <source>
        <dbReference type="ARBA" id="ARBA00022741"/>
    </source>
</evidence>
<evidence type="ECO:0000259" key="4">
    <source>
        <dbReference type="PROSITE" id="PS00486"/>
    </source>
</evidence>
<dbReference type="InterPro" id="IPR045076">
    <property type="entry name" value="MutS"/>
</dbReference>
<protein>
    <submittedName>
        <fullName evidence="5">Bifunctional P-loop containing nucleoside triphosphate hydrolase/DNA mismatch repair protein MutS</fullName>
    </submittedName>
</protein>
<accession>A0AAD9PN64</accession>
<evidence type="ECO:0000313" key="5">
    <source>
        <dbReference type="EMBL" id="KAK2197413.1"/>
    </source>
</evidence>
<dbReference type="SUPFAM" id="SSF52540">
    <property type="entry name" value="P-loop containing nucleoside triphosphate hydrolases"/>
    <property type="match status" value="1"/>
</dbReference>
<dbReference type="EMBL" id="JALLKP010000001">
    <property type="protein sequence ID" value="KAK2197413.1"/>
    <property type="molecule type" value="Genomic_DNA"/>
</dbReference>